<gene>
    <name evidence="1" type="ORF">E0946_06760</name>
</gene>
<sequence>MEKLRLGLIGCGRISKNHFEAISQIPEAEYVAVADIIRERAEEAAKTYNIPSVYTDYHKMLDKEQLDAVSICTPSGLHPSIGIDVANHKINVITEKPMAINVEGADKLIHACDENNVQLFVVKQNRLNTTMQLLKRAVDKGRFGRIYMAQSNVFWQRPQSYYDAAKWRGTWEFDGGAFLNQASHYVDALYWLLGNVGSVMAYTATMARHIEAEDTGCAILHFRSGIIATLNVTMLTYPKNFEGSITIIGEKGTVKVGGVAVNKIEKWEFEEYDDDDRIVEEANYQPPNVYGFGHNPYYRNVVDVLLKRAEPLTDGRDGRKSVEIVQAIYLSAKTGKRISLPL</sequence>
<accession>A0AC61QHP4</accession>
<comment type="caution">
    <text evidence="1">The sequence shown here is derived from an EMBL/GenBank/DDBJ whole genome shotgun (WGS) entry which is preliminary data.</text>
</comment>
<reference evidence="1" key="1">
    <citation type="submission" date="2019-03" db="EMBL/GenBank/DDBJ databases">
        <title>Candidatus Syntrophosphaera thermopropionivorans: a novel player in syntrophic propionate oxidation during anaerobic digestion.</title>
        <authorList>
            <person name="Dyksma S."/>
        </authorList>
    </citation>
    <scope>NUCLEOTIDE SEQUENCE</scope>
    <source>
        <strain evidence="1">W5</strain>
    </source>
</reference>
<name>A0AC61QHP4_9BACT</name>
<organism evidence="1 2">
    <name type="scientific">Candidatus Syntrophosphaera thermopropionivorans</name>
    <dbReference type="NCBI Taxonomy" id="2593015"/>
    <lineage>
        <taxon>Bacteria</taxon>
        <taxon>Pseudomonadati</taxon>
        <taxon>Candidatus Cloacimonadota</taxon>
        <taxon>Candidatus Cloacimonadia</taxon>
        <taxon>Candidatus Cloacimonadales</taxon>
        <taxon>Candidatus Cloacimonadaceae</taxon>
        <taxon>Candidatus Syntrophosphaera</taxon>
    </lineage>
</organism>
<dbReference type="Proteomes" id="UP000294588">
    <property type="component" value="Unassembled WGS sequence"/>
</dbReference>
<evidence type="ECO:0000313" key="2">
    <source>
        <dbReference type="Proteomes" id="UP000294588"/>
    </source>
</evidence>
<protein>
    <submittedName>
        <fullName evidence="1">Gfo/Idh/MocA family oxidoreductase</fullName>
    </submittedName>
</protein>
<evidence type="ECO:0000313" key="1">
    <source>
        <dbReference type="EMBL" id="TDF72489.1"/>
    </source>
</evidence>
<dbReference type="EMBL" id="SMOG01000032">
    <property type="protein sequence ID" value="TDF72489.1"/>
    <property type="molecule type" value="Genomic_DNA"/>
</dbReference>
<proteinExistence type="predicted"/>
<keyword evidence="2" id="KW-1185">Reference proteome</keyword>